<keyword evidence="4" id="KW-0597">Phosphoprotein</keyword>
<feature type="transmembrane region" description="Helical" evidence="11">
    <location>
        <begin position="178"/>
        <end position="201"/>
    </location>
</feature>
<dbReference type="SUPFAM" id="SSF55874">
    <property type="entry name" value="ATPase domain of HSP90 chaperone/DNA topoisomerase II/histidine kinase"/>
    <property type="match status" value="1"/>
</dbReference>
<evidence type="ECO:0000256" key="11">
    <source>
        <dbReference type="SAM" id="Phobius"/>
    </source>
</evidence>
<dbReference type="GO" id="GO:0000155">
    <property type="term" value="F:phosphorelay sensor kinase activity"/>
    <property type="evidence" value="ECO:0007669"/>
    <property type="project" value="InterPro"/>
</dbReference>
<comment type="catalytic activity">
    <reaction evidence="1">
        <text>ATP + protein L-histidine = ADP + protein N-phospho-L-histidine.</text>
        <dbReference type="EC" id="2.7.13.3"/>
    </reaction>
</comment>
<dbReference type="EC" id="2.7.13.3" evidence="3"/>
<keyword evidence="15" id="KW-1185">Reference proteome</keyword>
<feature type="domain" description="HAMP" evidence="13">
    <location>
        <begin position="202"/>
        <end position="254"/>
    </location>
</feature>
<dbReference type="PANTHER" id="PTHR45436">
    <property type="entry name" value="SENSOR HISTIDINE KINASE YKOH"/>
    <property type="match status" value="1"/>
</dbReference>
<evidence type="ECO:0000256" key="3">
    <source>
        <dbReference type="ARBA" id="ARBA00012438"/>
    </source>
</evidence>
<evidence type="ECO:0000256" key="7">
    <source>
        <dbReference type="ARBA" id="ARBA00022777"/>
    </source>
</evidence>
<sequence>MATTSPISARRRIAAWILLTTGLTLLALLLTLRSLMHHDVDHAANTAISQETEEFASFTREGKDPRTGEAFTSLKSLFEVYLSRQHPNEGEAIVGVSGGKVQFQDNSRARTSDGAVYELPRHREVLQAIQSSPEPGGVIATPAGDVRWGKVDVAANREEGHLIVVEFTSVQQERNDHILFMATMISLGGLVLTSAIAWVVAGQILEPIRSISRTARKISESDISLRVPVRSRDDVGELAESFNAMLDRLERAQETQRQFIDDASHELRTPLTAIRGQLELLDEDPVSRRETLHLVDQEISRMGRIVGDLLLIARSERPDFIQPREVDLAEFMVELEGTLQGLDSRPWVLEDAVAGTARVDAERLKQALLQYAANALQYSPEGSPVRFGSRVVEREGVRMLDFWVRDEGPGIAEDQRSLIFDRFSRADQLKDRHDGFGLGLAIVRGIAHAHGGAAWVESELGEGSSFGLEFPLSVIEYRPDTEEVAP</sequence>
<reference evidence="14" key="1">
    <citation type="submission" date="2023-07" db="EMBL/GenBank/DDBJ databases">
        <title>Sequencing the genomes of 1000 actinobacteria strains.</title>
        <authorList>
            <person name="Klenk H.-P."/>
        </authorList>
    </citation>
    <scope>NUCLEOTIDE SEQUENCE</scope>
    <source>
        <strain evidence="14">DSM 13988</strain>
    </source>
</reference>
<proteinExistence type="predicted"/>
<dbReference type="AlphaFoldDB" id="A0AAE3YGJ2"/>
<gene>
    <name evidence="14" type="ORF">J2S35_000694</name>
</gene>
<dbReference type="Pfam" id="PF00672">
    <property type="entry name" value="HAMP"/>
    <property type="match status" value="1"/>
</dbReference>
<dbReference type="EMBL" id="JAVDUI010000001">
    <property type="protein sequence ID" value="MDR6891754.1"/>
    <property type="molecule type" value="Genomic_DNA"/>
</dbReference>
<dbReference type="InterPro" id="IPR005467">
    <property type="entry name" value="His_kinase_dom"/>
</dbReference>
<dbReference type="RefSeq" id="WP_309849885.1">
    <property type="nucleotide sequence ID" value="NZ_BAAAIU010000045.1"/>
</dbReference>
<name>A0AAE3YGJ2_9MICC</name>
<dbReference type="InterPro" id="IPR003594">
    <property type="entry name" value="HATPase_dom"/>
</dbReference>
<protein>
    <recommendedName>
        <fullName evidence="3">histidine kinase</fullName>
        <ecNumber evidence="3">2.7.13.3</ecNumber>
    </recommendedName>
</protein>
<evidence type="ECO:0000256" key="8">
    <source>
        <dbReference type="ARBA" id="ARBA00022989"/>
    </source>
</evidence>
<keyword evidence="7 14" id="KW-0418">Kinase</keyword>
<comment type="caution">
    <text evidence="14">The sequence shown here is derived from an EMBL/GenBank/DDBJ whole genome shotgun (WGS) entry which is preliminary data.</text>
</comment>
<evidence type="ECO:0000256" key="2">
    <source>
        <dbReference type="ARBA" id="ARBA00004236"/>
    </source>
</evidence>
<evidence type="ECO:0000256" key="5">
    <source>
        <dbReference type="ARBA" id="ARBA00022679"/>
    </source>
</evidence>
<dbReference type="PANTHER" id="PTHR45436:SF5">
    <property type="entry name" value="SENSOR HISTIDINE KINASE TRCS"/>
    <property type="match status" value="1"/>
</dbReference>
<dbReference type="GO" id="GO:0005886">
    <property type="term" value="C:plasma membrane"/>
    <property type="evidence" value="ECO:0007669"/>
    <property type="project" value="UniProtKB-SubCell"/>
</dbReference>
<evidence type="ECO:0000256" key="6">
    <source>
        <dbReference type="ARBA" id="ARBA00022692"/>
    </source>
</evidence>
<evidence type="ECO:0000256" key="1">
    <source>
        <dbReference type="ARBA" id="ARBA00000085"/>
    </source>
</evidence>
<dbReference type="Gene3D" id="3.30.565.10">
    <property type="entry name" value="Histidine kinase-like ATPase, C-terminal domain"/>
    <property type="match status" value="1"/>
</dbReference>
<feature type="domain" description="Histidine kinase" evidence="12">
    <location>
        <begin position="262"/>
        <end position="474"/>
    </location>
</feature>
<dbReference type="CDD" id="cd00082">
    <property type="entry name" value="HisKA"/>
    <property type="match status" value="1"/>
</dbReference>
<comment type="subcellular location">
    <subcellularLocation>
        <location evidence="2">Cell membrane</location>
    </subcellularLocation>
</comment>
<dbReference type="InterPro" id="IPR004358">
    <property type="entry name" value="Sig_transdc_His_kin-like_C"/>
</dbReference>
<dbReference type="InterPro" id="IPR036097">
    <property type="entry name" value="HisK_dim/P_sf"/>
</dbReference>
<dbReference type="CDD" id="cd06225">
    <property type="entry name" value="HAMP"/>
    <property type="match status" value="1"/>
</dbReference>
<evidence type="ECO:0000259" key="12">
    <source>
        <dbReference type="PROSITE" id="PS50109"/>
    </source>
</evidence>
<dbReference type="InterPro" id="IPR050428">
    <property type="entry name" value="TCS_sensor_his_kinase"/>
</dbReference>
<keyword evidence="9" id="KW-0902">Two-component regulatory system</keyword>
<dbReference type="PROSITE" id="PS50885">
    <property type="entry name" value="HAMP"/>
    <property type="match status" value="1"/>
</dbReference>
<evidence type="ECO:0000313" key="15">
    <source>
        <dbReference type="Proteomes" id="UP001247307"/>
    </source>
</evidence>
<dbReference type="FunFam" id="1.10.287.130:FF:000001">
    <property type="entry name" value="Two-component sensor histidine kinase"/>
    <property type="match status" value="1"/>
</dbReference>
<dbReference type="SMART" id="SM00304">
    <property type="entry name" value="HAMP"/>
    <property type="match status" value="1"/>
</dbReference>
<evidence type="ECO:0000256" key="9">
    <source>
        <dbReference type="ARBA" id="ARBA00023012"/>
    </source>
</evidence>
<dbReference type="PRINTS" id="PR00344">
    <property type="entry name" value="BCTRLSENSOR"/>
</dbReference>
<accession>A0AAE3YGJ2</accession>
<dbReference type="SUPFAM" id="SSF47384">
    <property type="entry name" value="Homodimeric domain of signal transducing histidine kinase"/>
    <property type="match status" value="1"/>
</dbReference>
<dbReference type="Pfam" id="PF00512">
    <property type="entry name" value="HisKA"/>
    <property type="match status" value="1"/>
</dbReference>
<dbReference type="SMART" id="SM00388">
    <property type="entry name" value="HisKA"/>
    <property type="match status" value="1"/>
</dbReference>
<dbReference type="PROSITE" id="PS50109">
    <property type="entry name" value="HIS_KIN"/>
    <property type="match status" value="1"/>
</dbReference>
<dbReference type="SMART" id="SM00387">
    <property type="entry name" value="HATPase_c"/>
    <property type="match status" value="1"/>
</dbReference>
<keyword evidence="5" id="KW-0808">Transferase</keyword>
<keyword evidence="8 11" id="KW-1133">Transmembrane helix</keyword>
<dbReference type="InterPro" id="IPR036890">
    <property type="entry name" value="HATPase_C_sf"/>
</dbReference>
<feature type="transmembrane region" description="Helical" evidence="11">
    <location>
        <begin position="13"/>
        <end position="32"/>
    </location>
</feature>
<dbReference type="Gene3D" id="6.10.340.10">
    <property type="match status" value="1"/>
</dbReference>
<dbReference type="InterPro" id="IPR003660">
    <property type="entry name" value="HAMP_dom"/>
</dbReference>
<dbReference type="Proteomes" id="UP001247307">
    <property type="component" value="Unassembled WGS sequence"/>
</dbReference>
<keyword evidence="10 11" id="KW-0472">Membrane</keyword>
<organism evidence="14 15">
    <name type="scientific">Falsarthrobacter nasiphocae</name>
    <dbReference type="NCBI Taxonomy" id="189863"/>
    <lineage>
        <taxon>Bacteria</taxon>
        <taxon>Bacillati</taxon>
        <taxon>Actinomycetota</taxon>
        <taxon>Actinomycetes</taxon>
        <taxon>Micrococcales</taxon>
        <taxon>Micrococcaceae</taxon>
        <taxon>Falsarthrobacter</taxon>
    </lineage>
</organism>
<keyword evidence="6 11" id="KW-0812">Transmembrane</keyword>
<evidence type="ECO:0000313" key="14">
    <source>
        <dbReference type="EMBL" id="MDR6891754.1"/>
    </source>
</evidence>
<dbReference type="Gene3D" id="1.10.287.130">
    <property type="match status" value="1"/>
</dbReference>
<evidence type="ECO:0000256" key="10">
    <source>
        <dbReference type="ARBA" id="ARBA00023136"/>
    </source>
</evidence>
<dbReference type="SUPFAM" id="SSF158472">
    <property type="entry name" value="HAMP domain-like"/>
    <property type="match status" value="1"/>
</dbReference>
<evidence type="ECO:0000256" key="4">
    <source>
        <dbReference type="ARBA" id="ARBA00022553"/>
    </source>
</evidence>
<dbReference type="Pfam" id="PF02518">
    <property type="entry name" value="HATPase_c"/>
    <property type="match status" value="1"/>
</dbReference>
<dbReference type="InterPro" id="IPR003661">
    <property type="entry name" value="HisK_dim/P_dom"/>
</dbReference>
<evidence type="ECO:0000259" key="13">
    <source>
        <dbReference type="PROSITE" id="PS50885"/>
    </source>
</evidence>